<dbReference type="PANTHER" id="PTHR11803:SF39">
    <property type="entry name" value="2-IMINOBUTANOATE_2-IMINOPROPANOATE DEAMINASE"/>
    <property type="match status" value="1"/>
</dbReference>
<dbReference type="InterPro" id="IPR006056">
    <property type="entry name" value="RidA"/>
</dbReference>
<dbReference type="InterPro" id="IPR006175">
    <property type="entry name" value="YjgF/YER057c/UK114"/>
</dbReference>
<dbReference type="InterPro" id="IPR019897">
    <property type="entry name" value="RidA_CS"/>
</dbReference>
<dbReference type="GO" id="GO:0019239">
    <property type="term" value="F:deaminase activity"/>
    <property type="evidence" value="ECO:0007669"/>
    <property type="project" value="TreeGrafter"/>
</dbReference>
<gene>
    <name evidence="2" type="ORF">SAMN04488571_102108</name>
</gene>
<dbReference type="NCBIfam" id="TIGR00004">
    <property type="entry name" value="Rid family detoxifying hydrolase"/>
    <property type="match status" value="1"/>
</dbReference>
<dbReference type="Pfam" id="PF01042">
    <property type="entry name" value="Ribonuc_L-PSP"/>
    <property type="match status" value="1"/>
</dbReference>
<evidence type="ECO:0000256" key="1">
    <source>
        <dbReference type="ARBA" id="ARBA00010552"/>
    </source>
</evidence>
<keyword evidence="3" id="KW-1185">Reference proteome</keyword>
<comment type="similarity">
    <text evidence="1">Belongs to the RutC family.</text>
</comment>
<accession>A0A1G8XZQ5</accession>
<dbReference type="AlphaFoldDB" id="A0A1G8XZQ5"/>
<proteinExistence type="inferred from homology"/>
<name>A0A1G8XZQ5_9EURY</name>
<evidence type="ECO:0000313" key="2">
    <source>
        <dbReference type="EMBL" id="SDJ95365.1"/>
    </source>
</evidence>
<protein>
    <submittedName>
        <fullName evidence="2">Endoribonuclease L-PSP</fullName>
    </submittedName>
</protein>
<evidence type="ECO:0000313" key="3">
    <source>
        <dbReference type="Proteomes" id="UP000326500"/>
    </source>
</evidence>
<dbReference type="CDD" id="cd00448">
    <property type="entry name" value="YjgF_YER057c_UK114_family"/>
    <property type="match status" value="1"/>
</dbReference>
<dbReference type="GO" id="GO:0005829">
    <property type="term" value="C:cytosol"/>
    <property type="evidence" value="ECO:0007669"/>
    <property type="project" value="TreeGrafter"/>
</dbReference>
<organism evidence="2 3">
    <name type="scientific">Methanoculleus thermophilus</name>
    <dbReference type="NCBI Taxonomy" id="2200"/>
    <lineage>
        <taxon>Archaea</taxon>
        <taxon>Methanobacteriati</taxon>
        <taxon>Methanobacteriota</taxon>
        <taxon>Stenosarchaea group</taxon>
        <taxon>Methanomicrobia</taxon>
        <taxon>Methanomicrobiales</taxon>
        <taxon>Methanomicrobiaceae</taxon>
        <taxon>Methanoculleus</taxon>
    </lineage>
</organism>
<dbReference type="PANTHER" id="PTHR11803">
    <property type="entry name" value="2-IMINOBUTANOATE/2-IMINOPROPANOATE DEAMINASE RIDA"/>
    <property type="match status" value="1"/>
</dbReference>
<dbReference type="STRING" id="2200.GCA_001571405_00550"/>
<reference evidence="2 3" key="1">
    <citation type="submission" date="2016-10" db="EMBL/GenBank/DDBJ databases">
        <authorList>
            <person name="Varghese N."/>
            <person name="Submissions S."/>
        </authorList>
    </citation>
    <scope>NUCLEOTIDE SEQUENCE [LARGE SCALE GENOMIC DNA]</scope>
    <source>
        <strain evidence="2 3">DSM 2373</strain>
    </source>
</reference>
<dbReference type="Gene3D" id="3.30.1330.40">
    <property type="entry name" value="RutC-like"/>
    <property type="match status" value="1"/>
</dbReference>
<dbReference type="InterPro" id="IPR035959">
    <property type="entry name" value="RutC-like_sf"/>
</dbReference>
<dbReference type="Proteomes" id="UP000326500">
    <property type="component" value="Unassembled WGS sequence"/>
</dbReference>
<dbReference type="PROSITE" id="PS01094">
    <property type="entry name" value="UPF0076"/>
    <property type="match status" value="1"/>
</dbReference>
<dbReference type="SUPFAM" id="SSF55298">
    <property type="entry name" value="YjgF-like"/>
    <property type="match status" value="1"/>
</dbReference>
<sequence length="97" mass="10643">MSGQIGLDPATGTLLDTVEGEARQAMENPWAVLLEAGLDFSDAVQTRIYLPDLANFETVNAVYAAYFEEPFPVRSTVEISALPRGARVEIEMIARVR</sequence>
<dbReference type="EMBL" id="FNFT01000002">
    <property type="protein sequence ID" value="SDJ95365.1"/>
    <property type="molecule type" value="Genomic_DNA"/>
</dbReference>